<dbReference type="PANTHER" id="PTHR39199">
    <property type="entry name" value="BLR5128 PROTEIN"/>
    <property type="match status" value="1"/>
</dbReference>
<evidence type="ECO:0000259" key="1">
    <source>
        <dbReference type="Pfam" id="PF10000"/>
    </source>
</evidence>
<dbReference type="InterPro" id="IPR027795">
    <property type="entry name" value="CASTOR_ACT_dom"/>
</dbReference>
<evidence type="ECO:0000259" key="2">
    <source>
        <dbReference type="Pfam" id="PF13840"/>
    </source>
</evidence>
<evidence type="ECO:0000313" key="3">
    <source>
        <dbReference type="EMBL" id="AZI59119.1"/>
    </source>
</evidence>
<gene>
    <name evidence="3" type="ORF">EH165_14195</name>
</gene>
<reference evidence="3 4" key="2">
    <citation type="submission" date="2018-12" db="EMBL/GenBank/DDBJ databases">
        <title>Nakamurella antarcticus sp. nov., isolated from Antarctica South Shetland Islands soil.</title>
        <authorList>
            <person name="Peng F."/>
        </authorList>
    </citation>
    <scope>NUCLEOTIDE SEQUENCE [LARGE SCALE GENOMIC DNA]</scope>
    <source>
        <strain evidence="3 4">S14-144</strain>
    </source>
</reference>
<keyword evidence="4" id="KW-1185">Reference proteome</keyword>
<feature type="domain" description="CASTOR ACT" evidence="2">
    <location>
        <begin position="73"/>
        <end position="127"/>
    </location>
</feature>
<dbReference type="OrthoDB" id="9797178at2"/>
<dbReference type="EMBL" id="CP034170">
    <property type="protein sequence ID" value="AZI59119.1"/>
    <property type="molecule type" value="Genomic_DNA"/>
</dbReference>
<proteinExistence type="predicted"/>
<dbReference type="Pfam" id="PF10000">
    <property type="entry name" value="ACT_3"/>
    <property type="match status" value="1"/>
</dbReference>
<dbReference type="AlphaFoldDB" id="A0A3G8ZPG8"/>
<feature type="domain" description="DUF2241" evidence="1">
    <location>
        <begin position="6"/>
        <end position="69"/>
    </location>
</feature>
<dbReference type="InterPro" id="IPR018717">
    <property type="entry name" value="DUF2241"/>
</dbReference>
<evidence type="ECO:0000313" key="4">
    <source>
        <dbReference type="Proteomes" id="UP000268084"/>
    </source>
</evidence>
<organism evidence="3 4">
    <name type="scientific">Nakamurella antarctica</name>
    <dbReference type="NCBI Taxonomy" id="1902245"/>
    <lineage>
        <taxon>Bacteria</taxon>
        <taxon>Bacillati</taxon>
        <taxon>Actinomycetota</taxon>
        <taxon>Actinomycetes</taxon>
        <taxon>Nakamurellales</taxon>
        <taxon>Nakamurellaceae</taxon>
        <taxon>Nakamurella</taxon>
    </lineage>
</organism>
<dbReference type="Gene3D" id="3.30.2130.10">
    <property type="entry name" value="VC0802-like"/>
    <property type="match status" value="1"/>
</dbReference>
<name>A0A3G8ZPG8_9ACTN</name>
<protein>
    <submittedName>
        <fullName evidence="3">ACT domain-containing protein</fullName>
    </submittedName>
</protein>
<reference evidence="3 4" key="1">
    <citation type="submission" date="2018-11" db="EMBL/GenBank/DDBJ databases">
        <authorList>
            <person name="Da X."/>
        </authorList>
    </citation>
    <scope>NUCLEOTIDE SEQUENCE [LARGE SCALE GENOMIC DNA]</scope>
    <source>
        <strain evidence="3 4">S14-144</strain>
    </source>
</reference>
<dbReference type="InterPro" id="IPR045865">
    <property type="entry name" value="ACT-like_dom_sf"/>
</dbReference>
<dbReference type="Pfam" id="PF13840">
    <property type="entry name" value="ACT_7"/>
    <property type="match status" value="1"/>
</dbReference>
<sequence length="131" mass="13607">MLVAVDLAALLHALQPRLDAGEYVFVSVPGAPDLTALTVLAFVAEDEGATLVIPRGEADNRCWAYDFVAARITLLVHSPLAAVGLTAAVAGALGEAGIACNVIAGFFHDHLYVPVNRADEAMTVLRKLAAG</sequence>
<dbReference type="Proteomes" id="UP000268084">
    <property type="component" value="Chromosome"/>
</dbReference>
<dbReference type="KEGG" id="nak:EH165_14195"/>
<accession>A0A3G8ZPG8</accession>
<dbReference type="PANTHER" id="PTHR39199:SF1">
    <property type="entry name" value="BLR5128 PROTEIN"/>
    <property type="match status" value="1"/>
</dbReference>
<dbReference type="SUPFAM" id="SSF55021">
    <property type="entry name" value="ACT-like"/>
    <property type="match status" value="2"/>
</dbReference>